<evidence type="ECO:0000313" key="2">
    <source>
        <dbReference type="Proteomes" id="UP000887566"/>
    </source>
</evidence>
<feature type="compositionally biased region" description="Basic residues" evidence="1">
    <location>
        <begin position="106"/>
        <end position="123"/>
    </location>
</feature>
<sequence length="129" mass="14301">MKSSLTISPYCPRAGTPALAGGAISSRWQPTAYTTPSPPPAQHRRWRLWAGSYIGNNATYQGQNATTNGYNAIYNGQNSTKNDGTATDYDIVAHASQDKMTIIRGQKNRNHTNDNRKRKVRVAIRREHA</sequence>
<dbReference type="Proteomes" id="UP000887566">
    <property type="component" value="Unplaced"/>
</dbReference>
<feature type="region of interest" description="Disordered" evidence="1">
    <location>
        <begin position="104"/>
        <end position="129"/>
    </location>
</feature>
<keyword evidence="2" id="KW-1185">Reference proteome</keyword>
<dbReference type="WBParaSite" id="PSAMB.scaffold5156size12493.g26037.t1">
    <property type="protein sequence ID" value="PSAMB.scaffold5156size12493.g26037.t1"/>
    <property type="gene ID" value="PSAMB.scaffold5156size12493.g26037"/>
</dbReference>
<reference evidence="3" key="1">
    <citation type="submission" date="2022-11" db="UniProtKB">
        <authorList>
            <consortium name="WormBaseParasite"/>
        </authorList>
    </citation>
    <scope>IDENTIFICATION</scope>
</reference>
<accession>A0A914WWZ3</accession>
<name>A0A914WWZ3_9BILA</name>
<dbReference type="AlphaFoldDB" id="A0A914WWZ3"/>
<evidence type="ECO:0000256" key="1">
    <source>
        <dbReference type="SAM" id="MobiDB-lite"/>
    </source>
</evidence>
<proteinExistence type="predicted"/>
<organism evidence="2 3">
    <name type="scientific">Plectus sambesii</name>
    <dbReference type="NCBI Taxonomy" id="2011161"/>
    <lineage>
        <taxon>Eukaryota</taxon>
        <taxon>Metazoa</taxon>
        <taxon>Ecdysozoa</taxon>
        <taxon>Nematoda</taxon>
        <taxon>Chromadorea</taxon>
        <taxon>Plectida</taxon>
        <taxon>Plectina</taxon>
        <taxon>Plectoidea</taxon>
        <taxon>Plectidae</taxon>
        <taxon>Plectus</taxon>
    </lineage>
</organism>
<protein>
    <submittedName>
        <fullName evidence="3">Uncharacterized protein</fullName>
    </submittedName>
</protein>
<evidence type="ECO:0000313" key="3">
    <source>
        <dbReference type="WBParaSite" id="PSAMB.scaffold5156size12493.g26037.t1"/>
    </source>
</evidence>